<comment type="caution">
    <text evidence="1">The sequence shown here is derived from an EMBL/GenBank/DDBJ whole genome shotgun (WGS) entry which is preliminary data.</text>
</comment>
<keyword evidence="2" id="KW-1185">Reference proteome</keyword>
<protein>
    <submittedName>
        <fullName evidence="1">Uncharacterized protein</fullName>
    </submittedName>
</protein>
<reference evidence="1 2" key="1">
    <citation type="journal article" date="2018" name="Front. Plant Sci.">
        <title>Red Clover (Trifolium pratense) and Zigzag Clover (T. medium) - A Picture of Genomic Similarities and Differences.</title>
        <authorList>
            <person name="Dluhosova J."/>
            <person name="Istvanek J."/>
            <person name="Nedelnik J."/>
            <person name="Repkova J."/>
        </authorList>
    </citation>
    <scope>NUCLEOTIDE SEQUENCE [LARGE SCALE GENOMIC DNA]</scope>
    <source>
        <strain evidence="2">cv. 10/8</strain>
        <tissue evidence="1">Leaf</tissue>
    </source>
</reference>
<feature type="non-terminal residue" evidence="1">
    <location>
        <position position="43"/>
    </location>
</feature>
<organism evidence="1 2">
    <name type="scientific">Trifolium medium</name>
    <dbReference type="NCBI Taxonomy" id="97028"/>
    <lineage>
        <taxon>Eukaryota</taxon>
        <taxon>Viridiplantae</taxon>
        <taxon>Streptophyta</taxon>
        <taxon>Embryophyta</taxon>
        <taxon>Tracheophyta</taxon>
        <taxon>Spermatophyta</taxon>
        <taxon>Magnoliopsida</taxon>
        <taxon>eudicotyledons</taxon>
        <taxon>Gunneridae</taxon>
        <taxon>Pentapetalae</taxon>
        <taxon>rosids</taxon>
        <taxon>fabids</taxon>
        <taxon>Fabales</taxon>
        <taxon>Fabaceae</taxon>
        <taxon>Papilionoideae</taxon>
        <taxon>50 kb inversion clade</taxon>
        <taxon>NPAAA clade</taxon>
        <taxon>Hologalegina</taxon>
        <taxon>IRL clade</taxon>
        <taxon>Trifolieae</taxon>
        <taxon>Trifolium</taxon>
    </lineage>
</organism>
<evidence type="ECO:0000313" key="1">
    <source>
        <dbReference type="EMBL" id="MCI44341.1"/>
    </source>
</evidence>
<proteinExistence type="predicted"/>
<name>A0A392S619_9FABA</name>
<sequence>MVVFDGVEVVVVVGVETKWWWWLEVMRWILFKSLMVSKSVEIC</sequence>
<dbReference type="AlphaFoldDB" id="A0A392S619"/>
<evidence type="ECO:0000313" key="2">
    <source>
        <dbReference type="Proteomes" id="UP000265520"/>
    </source>
</evidence>
<accession>A0A392S619</accession>
<dbReference type="Proteomes" id="UP000265520">
    <property type="component" value="Unassembled WGS sequence"/>
</dbReference>
<dbReference type="EMBL" id="LXQA010329284">
    <property type="protein sequence ID" value="MCI44341.1"/>
    <property type="molecule type" value="Genomic_DNA"/>
</dbReference>